<dbReference type="InterPro" id="IPR037053">
    <property type="entry name" value="Phage_tail_collar_dom_sf"/>
</dbReference>
<evidence type="ECO:0000259" key="1">
    <source>
        <dbReference type="Pfam" id="PF07484"/>
    </source>
</evidence>
<dbReference type="InterPro" id="IPR011083">
    <property type="entry name" value="Phage_tail_collar_dom"/>
</dbReference>
<reference evidence="2 3" key="1">
    <citation type="submission" date="2023-11" db="EMBL/GenBank/DDBJ databases">
        <title>First isolation, identification, and characterization of non-pathogenic Epilithonimonas ginsengisoli isolated from diseased farmed rainbow trout (Oncorhynchus mykiss) in Chile.</title>
        <authorList>
            <person name="Miranda C.D."/>
            <person name="Irgang R."/>
            <person name="Concha C."/>
            <person name="Rojas R."/>
            <person name="Avendano R."/>
        </authorList>
    </citation>
    <scope>NUCLEOTIDE SEQUENCE [LARGE SCALE GENOMIC DNA]</scope>
    <source>
        <strain evidence="2 3">FP99</strain>
    </source>
</reference>
<feature type="domain" description="Phage tail collar" evidence="1">
    <location>
        <begin position="2"/>
        <end position="54"/>
    </location>
</feature>
<dbReference type="EMBL" id="JAMXLT020000056">
    <property type="protein sequence ID" value="MDW8550989.1"/>
    <property type="molecule type" value="Genomic_DNA"/>
</dbReference>
<sequence length="159" mass="16892">MWVPYTFTPKNWAPCEGQLLPIQQNTALFSLLGTQFGGNGSTNFALPDMRGRTVMGDSENYPVGTANGSASVTLLSTEMPSHTHTANAVKIEGSQNLPTGNFHADTKAGDPEYSDASANTTMAPQMVSISGGSQPHNNMQPYGTLKCIIALQGIYPSRP</sequence>
<dbReference type="RefSeq" id="WP_063970818.1">
    <property type="nucleotide sequence ID" value="NZ_JAMXLT020000056.1"/>
</dbReference>
<proteinExistence type="predicted"/>
<name>A0ABU4JN64_9FLAO</name>
<evidence type="ECO:0000313" key="3">
    <source>
        <dbReference type="Proteomes" id="UP001204439"/>
    </source>
</evidence>
<gene>
    <name evidence="2" type="ORF">NG800_018845</name>
</gene>
<dbReference type="Proteomes" id="UP001204439">
    <property type="component" value="Unassembled WGS sequence"/>
</dbReference>
<dbReference type="Pfam" id="PF07484">
    <property type="entry name" value="Collar"/>
    <property type="match status" value="1"/>
</dbReference>
<evidence type="ECO:0000313" key="2">
    <source>
        <dbReference type="EMBL" id="MDW8550989.1"/>
    </source>
</evidence>
<organism evidence="2 3">
    <name type="scientific">Epilithonimonas ginsengisoli</name>
    <dbReference type="NCBI Taxonomy" id="1245592"/>
    <lineage>
        <taxon>Bacteria</taxon>
        <taxon>Pseudomonadati</taxon>
        <taxon>Bacteroidota</taxon>
        <taxon>Flavobacteriia</taxon>
        <taxon>Flavobacteriales</taxon>
        <taxon>Weeksellaceae</taxon>
        <taxon>Chryseobacterium group</taxon>
        <taxon>Epilithonimonas</taxon>
    </lineage>
</organism>
<comment type="caution">
    <text evidence="2">The sequence shown here is derived from an EMBL/GenBank/DDBJ whole genome shotgun (WGS) entry which is preliminary data.</text>
</comment>
<dbReference type="Gene3D" id="3.90.1340.10">
    <property type="entry name" value="Phage tail collar domain"/>
    <property type="match status" value="1"/>
</dbReference>
<protein>
    <submittedName>
        <fullName evidence="2">Tail fiber protein</fullName>
    </submittedName>
</protein>
<accession>A0ABU4JN64</accession>
<keyword evidence="3" id="KW-1185">Reference proteome</keyword>
<dbReference type="SUPFAM" id="SSF88874">
    <property type="entry name" value="Receptor-binding domain of short tail fibre protein gp12"/>
    <property type="match status" value="1"/>
</dbReference>